<evidence type="ECO:0000259" key="2">
    <source>
        <dbReference type="Pfam" id="PF10157"/>
    </source>
</evidence>
<feature type="compositionally biased region" description="Polar residues" evidence="1">
    <location>
        <begin position="17"/>
        <end position="36"/>
    </location>
</feature>
<dbReference type="EMBL" id="MCGO01000023">
    <property type="protein sequence ID" value="ORY43972.1"/>
    <property type="molecule type" value="Genomic_DNA"/>
</dbReference>
<name>A0A1Y2CAB2_9FUNG</name>
<sequence>MFTSKLLEVEPRRRLSHQPSLNFRATSSPTSAQQTQPNDAVFAVPIDAALIESIERNALELAKNLDTATAAFEDKLRLMAKSTSSAAEVHSSAVAKLCDTLDREREDMIALITAVDQLGEDMAGVVALQSQM</sequence>
<dbReference type="AlphaFoldDB" id="A0A1Y2CAB2"/>
<feature type="domain" description="BLOC-1-related complex subunit 6 C-terminal helix" evidence="2">
    <location>
        <begin position="44"/>
        <end position="132"/>
    </location>
</feature>
<dbReference type="InterPro" id="IPR046465">
    <property type="entry name" value="BORCS6_C"/>
</dbReference>
<dbReference type="Pfam" id="PF10157">
    <property type="entry name" value="BORCS6"/>
    <property type="match status" value="1"/>
</dbReference>
<proteinExistence type="predicted"/>
<feature type="region of interest" description="Disordered" evidence="1">
    <location>
        <begin position="12"/>
        <end position="36"/>
    </location>
</feature>
<comment type="caution">
    <text evidence="3">The sequence shown here is derived from an EMBL/GenBank/DDBJ whole genome shotgun (WGS) entry which is preliminary data.</text>
</comment>
<keyword evidence="4" id="KW-1185">Reference proteome</keyword>
<evidence type="ECO:0000313" key="3">
    <source>
        <dbReference type="EMBL" id="ORY43972.1"/>
    </source>
</evidence>
<dbReference type="OrthoDB" id="21270at2759"/>
<protein>
    <recommendedName>
        <fullName evidence="2">BLOC-1-related complex subunit 6 C-terminal helix domain-containing protein</fullName>
    </recommendedName>
</protein>
<accession>A0A1Y2CAB2</accession>
<dbReference type="Proteomes" id="UP000193642">
    <property type="component" value="Unassembled WGS sequence"/>
</dbReference>
<gene>
    <name evidence="3" type="ORF">BCR33DRAFT_850653</name>
</gene>
<evidence type="ECO:0000313" key="4">
    <source>
        <dbReference type="Proteomes" id="UP000193642"/>
    </source>
</evidence>
<evidence type="ECO:0000256" key="1">
    <source>
        <dbReference type="SAM" id="MobiDB-lite"/>
    </source>
</evidence>
<reference evidence="3 4" key="1">
    <citation type="submission" date="2016-07" db="EMBL/GenBank/DDBJ databases">
        <title>Pervasive Adenine N6-methylation of Active Genes in Fungi.</title>
        <authorList>
            <consortium name="DOE Joint Genome Institute"/>
            <person name="Mondo S.J."/>
            <person name="Dannebaum R.O."/>
            <person name="Kuo R.C."/>
            <person name="Labutti K."/>
            <person name="Haridas S."/>
            <person name="Kuo A."/>
            <person name="Salamov A."/>
            <person name="Ahrendt S.R."/>
            <person name="Lipzen A."/>
            <person name="Sullivan W."/>
            <person name="Andreopoulos W.B."/>
            <person name="Clum A."/>
            <person name="Lindquist E."/>
            <person name="Daum C."/>
            <person name="Ramamoorthy G.K."/>
            <person name="Gryganskyi A."/>
            <person name="Culley D."/>
            <person name="Magnuson J.K."/>
            <person name="James T.Y."/>
            <person name="O'Malley M.A."/>
            <person name="Stajich J.E."/>
            <person name="Spatafora J.W."/>
            <person name="Visel A."/>
            <person name="Grigoriev I.V."/>
        </authorList>
    </citation>
    <scope>NUCLEOTIDE SEQUENCE [LARGE SCALE GENOMIC DNA]</scope>
    <source>
        <strain evidence="3 4">JEL800</strain>
    </source>
</reference>
<organism evidence="3 4">
    <name type="scientific">Rhizoclosmatium globosum</name>
    <dbReference type="NCBI Taxonomy" id="329046"/>
    <lineage>
        <taxon>Eukaryota</taxon>
        <taxon>Fungi</taxon>
        <taxon>Fungi incertae sedis</taxon>
        <taxon>Chytridiomycota</taxon>
        <taxon>Chytridiomycota incertae sedis</taxon>
        <taxon>Chytridiomycetes</taxon>
        <taxon>Chytridiales</taxon>
        <taxon>Chytriomycetaceae</taxon>
        <taxon>Rhizoclosmatium</taxon>
    </lineage>
</organism>